<dbReference type="NCBIfam" id="NF011648">
    <property type="entry name" value="PRK15066.1"/>
    <property type="match status" value="1"/>
</dbReference>
<feature type="transmembrane region" description="Helical" evidence="6">
    <location>
        <begin position="169"/>
        <end position="188"/>
    </location>
</feature>
<accession>A0A558JDC9</accession>
<protein>
    <recommendedName>
        <fullName evidence="6">Transport permease protein</fullName>
    </recommendedName>
</protein>
<dbReference type="Pfam" id="PF01061">
    <property type="entry name" value="ABC2_membrane"/>
    <property type="match status" value="1"/>
</dbReference>
<comment type="caution">
    <text evidence="8">The sequence shown here is derived from an EMBL/GenBank/DDBJ whole genome shotgun (WGS) entry which is preliminary data.</text>
</comment>
<feature type="domain" description="ABC transmembrane type-2" evidence="7">
    <location>
        <begin position="19"/>
        <end position="248"/>
    </location>
</feature>
<dbReference type="InterPro" id="IPR047817">
    <property type="entry name" value="ABC2_TM_bact-type"/>
</dbReference>
<keyword evidence="6" id="KW-1003">Cell membrane</keyword>
<dbReference type="GO" id="GO:0140359">
    <property type="term" value="F:ABC-type transporter activity"/>
    <property type="evidence" value="ECO:0007669"/>
    <property type="project" value="InterPro"/>
</dbReference>
<dbReference type="GO" id="GO:0043190">
    <property type="term" value="C:ATP-binding cassette (ABC) transporter complex"/>
    <property type="evidence" value="ECO:0007669"/>
    <property type="project" value="InterPro"/>
</dbReference>
<organism evidence="8 9">
    <name type="scientific">Vreelandella titanicae</name>
    <dbReference type="NCBI Taxonomy" id="664683"/>
    <lineage>
        <taxon>Bacteria</taxon>
        <taxon>Pseudomonadati</taxon>
        <taxon>Pseudomonadota</taxon>
        <taxon>Gammaproteobacteria</taxon>
        <taxon>Oceanospirillales</taxon>
        <taxon>Halomonadaceae</taxon>
        <taxon>Vreelandella</taxon>
    </lineage>
</organism>
<evidence type="ECO:0000256" key="6">
    <source>
        <dbReference type="RuleBase" id="RU361157"/>
    </source>
</evidence>
<dbReference type="InterPro" id="IPR052522">
    <property type="entry name" value="ABC-2_transport_permease"/>
</dbReference>
<dbReference type="EMBL" id="VNFE01000001">
    <property type="protein sequence ID" value="TVU91639.1"/>
    <property type="molecule type" value="Genomic_DNA"/>
</dbReference>
<evidence type="ECO:0000256" key="2">
    <source>
        <dbReference type="ARBA" id="ARBA00007783"/>
    </source>
</evidence>
<dbReference type="PROSITE" id="PS51012">
    <property type="entry name" value="ABC_TM2"/>
    <property type="match status" value="1"/>
</dbReference>
<dbReference type="InterPro" id="IPR000412">
    <property type="entry name" value="ABC_2_transport"/>
</dbReference>
<keyword evidence="5 6" id="KW-0472">Membrane</keyword>
<evidence type="ECO:0000313" key="9">
    <source>
        <dbReference type="Proteomes" id="UP000317288"/>
    </source>
</evidence>
<feature type="transmembrane region" description="Helical" evidence="6">
    <location>
        <begin position="223"/>
        <end position="245"/>
    </location>
</feature>
<reference evidence="8 9" key="1">
    <citation type="submission" date="2019-07" db="EMBL/GenBank/DDBJ databases">
        <title>Diversity of Bacteria from Kongsfjorden, Arctic.</title>
        <authorList>
            <person name="Yu Y."/>
        </authorList>
    </citation>
    <scope>NUCLEOTIDE SEQUENCE [LARGE SCALE GENOMIC DNA]</scope>
    <source>
        <strain evidence="8 9">SM1922</strain>
    </source>
</reference>
<evidence type="ECO:0000259" key="7">
    <source>
        <dbReference type="PROSITE" id="PS51012"/>
    </source>
</evidence>
<dbReference type="AlphaFoldDB" id="A0A558JDC9"/>
<dbReference type="PANTHER" id="PTHR43332:SF1">
    <property type="entry name" value="TRANSPORT PERMEASE PROTEIN"/>
    <property type="match status" value="1"/>
</dbReference>
<dbReference type="Proteomes" id="UP000317288">
    <property type="component" value="Unassembled WGS sequence"/>
</dbReference>
<feature type="transmembrane region" description="Helical" evidence="6">
    <location>
        <begin position="21"/>
        <end position="43"/>
    </location>
</feature>
<dbReference type="PIRSF" id="PIRSF006648">
    <property type="entry name" value="DrrB"/>
    <property type="match status" value="1"/>
</dbReference>
<evidence type="ECO:0000313" key="8">
    <source>
        <dbReference type="EMBL" id="TVU91639.1"/>
    </source>
</evidence>
<keyword evidence="4 6" id="KW-1133">Transmembrane helix</keyword>
<evidence type="ECO:0000256" key="4">
    <source>
        <dbReference type="ARBA" id="ARBA00022989"/>
    </source>
</evidence>
<evidence type="ECO:0000256" key="3">
    <source>
        <dbReference type="ARBA" id="ARBA00022692"/>
    </source>
</evidence>
<evidence type="ECO:0000256" key="1">
    <source>
        <dbReference type="ARBA" id="ARBA00004141"/>
    </source>
</evidence>
<evidence type="ECO:0000256" key="5">
    <source>
        <dbReference type="ARBA" id="ARBA00023136"/>
    </source>
</evidence>
<feature type="transmembrane region" description="Helical" evidence="6">
    <location>
        <begin position="55"/>
        <end position="82"/>
    </location>
</feature>
<comment type="similarity">
    <text evidence="2 6">Belongs to the ABC-2 integral membrane protein family.</text>
</comment>
<sequence>MNLHPVRAIYMAEMARTRRTLLQSIVSPVISTSLYFVVFGAAIGSRISEVNGVSYGAFIVPGLIMLMLLTQSVSNASFGIFFPKFSGSIYELLSAPISHLEIVIGYVGAAASKSILLGVIILATSGLFVPLEIAHPFWMLFFLVLTAVTFSLLGFIIGIWADGFDRLQLVPLLVITPLTFLGGSFYSIDMLPPFWQTITLANPVVYLVSGFRWSFYGISDVSLAASVGMIALFLVVCLGTIGWIFRTGYRLKP</sequence>
<feature type="transmembrane region" description="Helical" evidence="6">
    <location>
        <begin position="194"/>
        <end position="211"/>
    </location>
</feature>
<dbReference type="PANTHER" id="PTHR43332">
    <property type="entry name" value="INNER MEMBRANE TRANSPORT PERMEASE YADH-RELATED"/>
    <property type="match status" value="1"/>
</dbReference>
<name>A0A558JDC9_9GAMM</name>
<proteinExistence type="inferred from homology"/>
<keyword evidence="3 6" id="KW-0812">Transmembrane</keyword>
<dbReference type="PRINTS" id="PR00164">
    <property type="entry name" value="ABC2TRNSPORT"/>
</dbReference>
<comment type="subcellular location">
    <subcellularLocation>
        <location evidence="6">Cell inner membrane</location>
        <topology evidence="6">Multi-pass membrane protein</topology>
    </subcellularLocation>
    <subcellularLocation>
        <location evidence="1">Membrane</location>
        <topology evidence="1">Multi-pass membrane protein</topology>
    </subcellularLocation>
</comment>
<dbReference type="RefSeq" id="WP_144808988.1">
    <property type="nucleotide sequence ID" value="NZ_VNFE01000001.1"/>
</dbReference>
<feature type="transmembrane region" description="Helical" evidence="6">
    <location>
        <begin position="103"/>
        <end position="131"/>
    </location>
</feature>
<keyword evidence="6" id="KW-0813">Transport</keyword>
<dbReference type="InterPro" id="IPR013525">
    <property type="entry name" value="ABC2_TM"/>
</dbReference>
<feature type="transmembrane region" description="Helical" evidence="6">
    <location>
        <begin position="137"/>
        <end position="157"/>
    </location>
</feature>
<gene>
    <name evidence="8" type="ORF">FQP89_00460</name>
</gene>